<evidence type="ECO:0000256" key="4">
    <source>
        <dbReference type="ARBA" id="ARBA00022692"/>
    </source>
</evidence>
<proteinExistence type="inferred from homology"/>
<evidence type="ECO:0000259" key="11">
    <source>
        <dbReference type="Pfam" id="PF07715"/>
    </source>
</evidence>
<dbReference type="Pfam" id="PF13715">
    <property type="entry name" value="CarbopepD_reg_2"/>
    <property type="match status" value="1"/>
</dbReference>
<dbReference type="InterPro" id="IPR039426">
    <property type="entry name" value="TonB-dep_rcpt-like"/>
</dbReference>
<keyword evidence="7 8" id="KW-0998">Cell outer membrane</keyword>
<dbReference type="AlphaFoldDB" id="A0A5M8NXK4"/>
<dbReference type="EMBL" id="SNRX01000100">
    <property type="protein sequence ID" value="KAA6300314.1"/>
    <property type="molecule type" value="Genomic_DNA"/>
</dbReference>
<dbReference type="InterPro" id="IPR012910">
    <property type="entry name" value="Plug_dom"/>
</dbReference>
<evidence type="ECO:0000256" key="3">
    <source>
        <dbReference type="ARBA" id="ARBA00022452"/>
    </source>
</evidence>
<dbReference type="Gene3D" id="2.40.170.20">
    <property type="entry name" value="TonB-dependent receptor, beta-barrel domain"/>
    <property type="match status" value="1"/>
</dbReference>
<dbReference type="InterPro" id="IPR036942">
    <property type="entry name" value="Beta-barrel_TonB_sf"/>
</dbReference>
<evidence type="ECO:0000256" key="6">
    <source>
        <dbReference type="ARBA" id="ARBA00023136"/>
    </source>
</evidence>
<keyword evidence="4 8" id="KW-0812">Transmembrane</keyword>
<evidence type="ECO:0000259" key="10">
    <source>
        <dbReference type="Pfam" id="PF00593"/>
    </source>
</evidence>
<evidence type="ECO:0000256" key="8">
    <source>
        <dbReference type="PROSITE-ProRule" id="PRU01360"/>
    </source>
</evidence>
<dbReference type="PROSITE" id="PS52016">
    <property type="entry name" value="TONB_DEPENDENT_REC_3"/>
    <property type="match status" value="1"/>
</dbReference>
<dbReference type="InterPro" id="IPR023996">
    <property type="entry name" value="TonB-dep_OMP_SusC/RagA"/>
</dbReference>
<dbReference type="GO" id="GO:0009279">
    <property type="term" value="C:cell outer membrane"/>
    <property type="evidence" value="ECO:0007669"/>
    <property type="project" value="UniProtKB-SubCell"/>
</dbReference>
<dbReference type="Pfam" id="PF00593">
    <property type="entry name" value="TonB_dep_Rec_b-barrel"/>
    <property type="match status" value="1"/>
</dbReference>
<comment type="subcellular location">
    <subcellularLocation>
        <location evidence="1 8">Cell outer membrane</location>
        <topology evidence="1 8">Multi-pass membrane protein</topology>
    </subcellularLocation>
</comment>
<gene>
    <name evidence="12" type="ORF">EZS26_003540</name>
</gene>
<evidence type="ECO:0000256" key="7">
    <source>
        <dbReference type="ARBA" id="ARBA00023237"/>
    </source>
</evidence>
<feature type="domain" description="TonB-dependent receptor plug" evidence="11">
    <location>
        <begin position="91"/>
        <end position="198"/>
    </location>
</feature>
<dbReference type="InterPro" id="IPR037066">
    <property type="entry name" value="Plug_dom_sf"/>
</dbReference>
<dbReference type="SUPFAM" id="SSF49464">
    <property type="entry name" value="Carboxypeptidase regulatory domain-like"/>
    <property type="match status" value="1"/>
</dbReference>
<dbReference type="InterPro" id="IPR023997">
    <property type="entry name" value="TonB-dep_OMP_SusC/RagA_CS"/>
</dbReference>
<dbReference type="SUPFAM" id="SSF56935">
    <property type="entry name" value="Porins"/>
    <property type="match status" value="1"/>
</dbReference>
<dbReference type="Gene3D" id="2.60.40.1120">
    <property type="entry name" value="Carboxypeptidase-like, regulatory domain"/>
    <property type="match status" value="1"/>
</dbReference>
<keyword evidence="5 9" id="KW-0798">TonB box</keyword>
<dbReference type="NCBIfam" id="TIGR04056">
    <property type="entry name" value="OMP_RagA_SusC"/>
    <property type="match status" value="1"/>
</dbReference>
<keyword evidence="6 8" id="KW-0472">Membrane</keyword>
<dbReference type="Proteomes" id="UP000324575">
    <property type="component" value="Unassembled WGS sequence"/>
</dbReference>
<evidence type="ECO:0000256" key="1">
    <source>
        <dbReference type="ARBA" id="ARBA00004571"/>
    </source>
</evidence>
<dbReference type="InterPro" id="IPR000531">
    <property type="entry name" value="Beta-barrel_TonB"/>
</dbReference>
<keyword evidence="3 8" id="KW-1134">Transmembrane beta strand</keyword>
<sequence length="1002" mass="111150">EIRTSGTVTDQDNEPLIGVSVFEKGTGNGIVTDTNGKYSLSVNSNATIVYSYIGYITQEKRAIAGVLNVTMADDTKALDEVVVVGYGVQKKSSVTGAISQVKTEDMQNRTITRPEQALQGKTASVQIVQASAAPGAGVNIRIRGINSTDEGTNDPLYVVDGRIMSNIGGIDPNDIESIEVLKDAASAAIYGVRAGNGVVLISTKKGVAGKTSITYDFQLTSQNIARIPKVLNSEQYINYMTEANYLSMDNIMQNWDFKTNTDWSKIAFENSKMNRHNLAFQGGNTAGSYYLSLSYLSNNGPVRGDADKYDRYTATVNANYHIKPWLEVGTNTQTEYYTIRSVSEGGSRSEYTGSMFMSVLQLDPLTPSTYTPEELPNFMRGFLNDGYKLLKDENGNYYSISAFQETDQYHPLIMRDRSFNENKGFNVNGTIFANFKPIKPLVVTSRLAYRLSGSNTYSFGDEVYVNTIVNQKYASVNASAYTPIYYQWENFANYTETFGNHNINAMLGASFVESRNFGIYGGISGSADDYGLIKKDPLYAYFDYATKTATKSLSGGEEIISRQMSYFGRLSYDYAGKYFAQVSLRVDAADSSILPENTRWGYFPATSVGWNISRENFMESTQSWMSDLKLRASWGQNGTTANLGGYRYAVTIVSDSSYPYTDDLKYTIGSRPSVTGNPELKWETSEQLNFGLDARFLKNRLSLNADYFVKTTKDLIMSGITPSTIVGNTASPINAGDMTNRGLELELGWRDQIGDFKYSVRGNMATLKNEVTRIHESLDRINGASFHTTNGITVFEKGYPAWYFRGYKVNNIDAATGNPVFEDVNSDKIINDSDKGMIGSPIPDVTYGLTLSAAWKGFDLTVFGTGTYGNDIFMCLNRGDRLQSNKMKEFYDNRWTPENTQATKPRPGATDIEKYWVSDAMVYDGSFFKIKQIQLGYTLAQNWLAKASINNIRAYVSLDDFFTFTKYPGFDPEYAGSGSSVGVDKGYYPASKKVVFGVNLTF</sequence>
<dbReference type="Gene3D" id="2.170.130.10">
    <property type="entry name" value="TonB-dependent receptor, plug domain"/>
    <property type="match status" value="1"/>
</dbReference>
<feature type="non-terminal residue" evidence="12">
    <location>
        <position position="1"/>
    </location>
</feature>
<evidence type="ECO:0000256" key="2">
    <source>
        <dbReference type="ARBA" id="ARBA00022448"/>
    </source>
</evidence>
<keyword evidence="12" id="KW-0675">Receptor</keyword>
<dbReference type="Pfam" id="PF07715">
    <property type="entry name" value="Plug"/>
    <property type="match status" value="1"/>
</dbReference>
<name>A0A5M8NXK4_9BACT</name>
<comment type="caution">
    <text evidence="12">The sequence shown here is derived from an EMBL/GenBank/DDBJ whole genome shotgun (WGS) entry which is preliminary data.</text>
</comment>
<evidence type="ECO:0000256" key="9">
    <source>
        <dbReference type="RuleBase" id="RU003357"/>
    </source>
</evidence>
<dbReference type="NCBIfam" id="TIGR04057">
    <property type="entry name" value="SusC_RagA_signa"/>
    <property type="match status" value="1"/>
</dbReference>
<feature type="domain" description="TonB-dependent receptor-like beta-barrel" evidence="10">
    <location>
        <begin position="382"/>
        <end position="952"/>
    </location>
</feature>
<accession>A0A5M8NXK4</accession>
<reference evidence="12 13" key="1">
    <citation type="submission" date="2019-03" db="EMBL/GenBank/DDBJ databases">
        <title>Single cell metagenomics reveals metabolic interactions within the superorganism composed of flagellate Streblomastix strix and complex community of Bacteroidetes bacteria on its surface.</title>
        <authorList>
            <person name="Treitli S.C."/>
            <person name="Kolisko M."/>
            <person name="Husnik F."/>
            <person name="Keeling P."/>
            <person name="Hampl V."/>
        </authorList>
    </citation>
    <scope>NUCLEOTIDE SEQUENCE [LARGE SCALE GENOMIC DNA]</scope>
    <source>
        <strain evidence="12">St1</strain>
    </source>
</reference>
<organism evidence="12 13">
    <name type="scientific">Candidatus Ordinivivax streblomastigis</name>
    <dbReference type="NCBI Taxonomy" id="2540710"/>
    <lineage>
        <taxon>Bacteria</taxon>
        <taxon>Pseudomonadati</taxon>
        <taxon>Bacteroidota</taxon>
        <taxon>Bacteroidia</taxon>
        <taxon>Bacteroidales</taxon>
        <taxon>Candidatus Ordinivivax</taxon>
    </lineage>
</organism>
<comment type="similarity">
    <text evidence="8 9">Belongs to the TonB-dependent receptor family.</text>
</comment>
<protein>
    <submittedName>
        <fullName evidence="12">TonB-dependent receptor SusC</fullName>
    </submittedName>
</protein>
<evidence type="ECO:0000313" key="13">
    <source>
        <dbReference type="Proteomes" id="UP000324575"/>
    </source>
</evidence>
<evidence type="ECO:0000313" key="12">
    <source>
        <dbReference type="EMBL" id="KAA6300314.1"/>
    </source>
</evidence>
<evidence type="ECO:0000256" key="5">
    <source>
        <dbReference type="ARBA" id="ARBA00023077"/>
    </source>
</evidence>
<keyword evidence="2 8" id="KW-0813">Transport</keyword>
<dbReference type="InterPro" id="IPR008969">
    <property type="entry name" value="CarboxyPept-like_regulatory"/>
</dbReference>